<evidence type="ECO:0000256" key="1">
    <source>
        <dbReference type="SAM" id="MobiDB-lite"/>
    </source>
</evidence>
<gene>
    <name evidence="3" type="ORF">H0264_17390</name>
</gene>
<evidence type="ECO:0000313" key="4">
    <source>
        <dbReference type="Proteomes" id="UP000515512"/>
    </source>
</evidence>
<feature type="transmembrane region" description="Helical" evidence="2">
    <location>
        <begin position="319"/>
        <end position="340"/>
    </location>
</feature>
<feature type="region of interest" description="Disordered" evidence="1">
    <location>
        <begin position="1"/>
        <end position="107"/>
    </location>
</feature>
<dbReference type="KEGG" id="nhu:H0264_17390"/>
<proteinExistence type="predicted"/>
<organism evidence="3 4">
    <name type="scientific">Nocardia huaxiensis</name>
    <dbReference type="NCBI Taxonomy" id="2755382"/>
    <lineage>
        <taxon>Bacteria</taxon>
        <taxon>Bacillati</taxon>
        <taxon>Actinomycetota</taxon>
        <taxon>Actinomycetes</taxon>
        <taxon>Mycobacteriales</taxon>
        <taxon>Nocardiaceae</taxon>
        <taxon>Nocardia</taxon>
    </lineage>
</organism>
<feature type="compositionally biased region" description="Gly residues" evidence="1">
    <location>
        <begin position="69"/>
        <end position="79"/>
    </location>
</feature>
<name>A0A7D6ZLY5_9NOCA</name>
<sequence length="473" mass="47936">MSEMEGPGTYPHPYEPLRPADGPRPGPAPGPYPGGSYQPGPPYPPGPAAAPGSTGGNSFPGGPAPSGTPGAGYSPGGINPGPPSHPGMPGLPAGQVAPIGQGTPGNSPGSAALGRLAGALLLSIAALGVPASFLPLVEFDEAFLDIQMSLTWSAWHFGGGADDTPQVIGVAITLAAVVALMGGVMLAAGGGRRAGARGIGYLAAGITLGVTLALVAALVVYVKSYDSAEMDEEFLFESTVGPGFWLLVCMAVLAAITLPILLLAHRRAIGMPRPGRAADGVTGVLLLLAAALTITGSLLDLLEKSNAWGFTGEDESALTWQGPVLTLTATLSIAMAFALFSRLPVKFRQVRGLAVFVSGLAVGAPLAVVCDTESVNLSLADLLTESLGPGFWVLTVATVTAWAAAISSLAAQRELEIPATTWPPAAGQPYYPAPQQYPAHPAPQTYAAPPQTPPAPPQLVQEEPWQQTAGPEA</sequence>
<evidence type="ECO:0000256" key="2">
    <source>
        <dbReference type="SAM" id="Phobius"/>
    </source>
</evidence>
<keyword evidence="4" id="KW-1185">Reference proteome</keyword>
<dbReference type="Proteomes" id="UP000515512">
    <property type="component" value="Chromosome"/>
</dbReference>
<evidence type="ECO:0000313" key="3">
    <source>
        <dbReference type="EMBL" id="QLY33767.1"/>
    </source>
</evidence>
<protein>
    <submittedName>
        <fullName evidence="3">Uncharacterized protein</fullName>
    </submittedName>
</protein>
<feature type="transmembrane region" description="Helical" evidence="2">
    <location>
        <begin position="167"/>
        <end position="187"/>
    </location>
</feature>
<feature type="compositionally biased region" description="Polar residues" evidence="1">
    <location>
        <begin position="464"/>
        <end position="473"/>
    </location>
</feature>
<feature type="transmembrane region" description="Helical" evidence="2">
    <location>
        <begin position="116"/>
        <end position="137"/>
    </location>
</feature>
<feature type="compositionally biased region" description="Pro residues" evidence="1">
    <location>
        <begin position="39"/>
        <end position="48"/>
    </location>
</feature>
<accession>A0A7D6ZLY5</accession>
<feature type="transmembrane region" description="Helical" evidence="2">
    <location>
        <begin position="277"/>
        <end position="299"/>
    </location>
</feature>
<reference evidence="3 4" key="1">
    <citation type="submission" date="2020-07" db="EMBL/GenBank/DDBJ databases">
        <authorList>
            <person name="Zhuang K."/>
            <person name="Ran Y."/>
        </authorList>
    </citation>
    <scope>NUCLEOTIDE SEQUENCE [LARGE SCALE GENOMIC DNA]</scope>
    <source>
        <strain evidence="3 4">WCH-YHL-001</strain>
    </source>
</reference>
<keyword evidence="2" id="KW-1133">Transmembrane helix</keyword>
<feature type="region of interest" description="Disordered" evidence="1">
    <location>
        <begin position="426"/>
        <end position="473"/>
    </location>
</feature>
<dbReference type="EMBL" id="CP059399">
    <property type="protein sequence ID" value="QLY33767.1"/>
    <property type="molecule type" value="Genomic_DNA"/>
</dbReference>
<feature type="transmembrane region" description="Helical" evidence="2">
    <location>
        <begin position="389"/>
        <end position="411"/>
    </location>
</feature>
<dbReference type="AlphaFoldDB" id="A0A7D6ZLY5"/>
<feature type="compositionally biased region" description="Low complexity" evidence="1">
    <location>
        <begin position="426"/>
        <end position="449"/>
    </location>
</feature>
<feature type="compositionally biased region" description="Pro residues" evidence="1">
    <location>
        <begin position="22"/>
        <end position="32"/>
    </location>
</feature>
<keyword evidence="2" id="KW-0472">Membrane</keyword>
<keyword evidence="2" id="KW-0812">Transmembrane</keyword>
<feature type="transmembrane region" description="Helical" evidence="2">
    <location>
        <begin position="352"/>
        <end position="369"/>
    </location>
</feature>
<dbReference type="RefSeq" id="WP_181584931.1">
    <property type="nucleotide sequence ID" value="NZ_CP059399.1"/>
</dbReference>
<feature type="transmembrane region" description="Helical" evidence="2">
    <location>
        <begin position="242"/>
        <end position="265"/>
    </location>
</feature>
<feature type="transmembrane region" description="Helical" evidence="2">
    <location>
        <begin position="199"/>
        <end position="222"/>
    </location>
</feature>